<evidence type="ECO:0000256" key="1">
    <source>
        <dbReference type="ARBA" id="ARBA00005915"/>
    </source>
</evidence>
<evidence type="ECO:0000259" key="8">
    <source>
        <dbReference type="Pfam" id="PF17768"/>
    </source>
</evidence>
<dbReference type="InterPro" id="IPR038763">
    <property type="entry name" value="DHH_sf"/>
</dbReference>
<dbReference type="GO" id="GO:0008409">
    <property type="term" value="F:5'-3' exonuclease activity"/>
    <property type="evidence" value="ECO:0007669"/>
    <property type="project" value="InterPro"/>
</dbReference>
<name>A0A1H9YXU7_9FIRM</name>
<accession>A0A1H9YXU7</accession>
<gene>
    <name evidence="9" type="ORF">SAMN05660297_00442</name>
</gene>
<dbReference type="GO" id="GO:0006310">
    <property type="term" value="P:DNA recombination"/>
    <property type="evidence" value="ECO:0007669"/>
    <property type="project" value="InterPro"/>
</dbReference>
<dbReference type="InterPro" id="IPR001667">
    <property type="entry name" value="DDH_dom"/>
</dbReference>
<dbReference type="STRING" id="426128.SAMN05660297_00442"/>
<dbReference type="NCBIfam" id="TIGR00644">
    <property type="entry name" value="recJ"/>
    <property type="match status" value="1"/>
</dbReference>
<dbReference type="InterPro" id="IPR004610">
    <property type="entry name" value="RecJ"/>
</dbReference>
<dbReference type="GO" id="GO:0006281">
    <property type="term" value="P:DNA repair"/>
    <property type="evidence" value="ECO:0007669"/>
    <property type="project" value="InterPro"/>
</dbReference>
<keyword evidence="10" id="KW-1185">Reference proteome</keyword>
<feature type="domain" description="DHHA1" evidence="7">
    <location>
        <begin position="350"/>
        <end position="442"/>
    </location>
</feature>
<dbReference type="AlphaFoldDB" id="A0A1H9YXU7"/>
<protein>
    <recommendedName>
        <fullName evidence="2">Single-stranded-DNA-specific exonuclease RecJ</fullName>
    </recommendedName>
</protein>
<dbReference type="Gene3D" id="3.90.1640.30">
    <property type="match status" value="1"/>
</dbReference>
<dbReference type="EMBL" id="FOHU01000001">
    <property type="protein sequence ID" value="SES73523.1"/>
    <property type="molecule type" value="Genomic_DNA"/>
</dbReference>
<sequence length="847" mass="97579">MEIQKKNWIYRKNNDVDIELLAKELHITKATAGIILNRGFKEINRAKAFLDPNLNELHDPFLLKDMKKAVDRITQAQKLKESIWIYGDYDVDGVASISIMKKYFDSVKYPVEFYIPDRMEEGYGINKKAIKKISDQGGNLIITVDCGITSVEEVDYANSLGVDMIITDHHHCHDILPRALAIINPKQTKCEYPFDMICGCGVALKLIQALMPKKDFLNSISNYLDIVAIATIADIVPLVDENRIFVKNGLKYLADTSNIGLKALIRQCGLQGKKLNTSHVGFGLAPRINATGRIGSANMAVNLLTTNDLQEATKLVEILDKENHNRQQIERQILDEAIKMIESNNNYQQEKVLVLYNENWHHGVIGIVASRIVEKYYKPTIILGVEEGISKGSGRSIPSFDLFQALSQCKEMLIKFGGHQQAAGLSLYTENIELFRKYMNNIADKALTEDDLIPQLSSDGCIALEEIEDSLLEELEKLEPFGLGNMSPRFINFNLKPKAMKSVGLEGKHLKMQVKETNKEFDTIGFNLGKYNDIISGNDEISIIFTPEYNIFNGQKKIQLNVKDLKVLKSNTLSKSLIAKEYYKNFFLFHYPNISSESFLDRIAIKRVSNKKEFIVEALENQRNLLILVNTLQQANELMKLTEIREKTMEKEFRIFYNEAADDCKSNEIHIVINPNIDKIQFKIYNSIIVYDMFFRKIDYDYYLYRNNNENTTFLYSDQDEKDNIEVLKNIIPTRKILITIYKSLKKEKDLLNFNMNFFMTTLEENLLTNINEKHLQYALEIFQEGKLIDYILEEDKCEIVLLPVNKKINIEELCKYKYYNNLYNEFLDLKKKWLSSIKGGSIHEFS</sequence>
<dbReference type="InterPro" id="IPR041122">
    <property type="entry name" value="RecJ_OB"/>
</dbReference>
<dbReference type="RefSeq" id="WP_090438597.1">
    <property type="nucleotide sequence ID" value="NZ_FOHU01000001.1"/>
</dbReference>
<dbReference type="Pfam" id="PF02272">
    <property type="entry name" value="DHHA1"/>
    <property type="match status" value="1"/>
</dbReference>
<dbReference type="SUPFAM" id="SSF64182">
    <property type="entry name" value="DHH phosphoesterases"/>
    <property type="match status" value="1"/>
</dbReference>
<evidence type="ECO:0000256" key="2">
    <source>
        <dbReference type="ARBA" id="ARBA00019841"/>
    </source>
</evidence>
<dbReference type="Gene3D" id="3.10.310.30">
    <property type="match status" value="1"/>
</dbReference>
<dbReference type="Pfam" id="PF01368">
    <property type="entry name" value="DHH"/>
    <property type="match status" value="1"/>
</dbReference>
<keyword evidence="5 9" id="KW-0269">Exonuclease</keyword>
<dbReference type="OrthoDB" id="9809852at2"/>
<dbReference type="GO" id="GO:0003676">
    <property type="term" value="F:nucleic acid binding"/>
    <property type="evidence" value="ECO:0007669"/>
    <property type="project" value="InterPro"/>
</dbReference>
<evidence type="ECO:0000313" key="10">
    <source>
        <dbReference type="Proteomes" id="UP000199568"/>
    </source>
</evidence>
<dbReference type="Proteomes" id="UP000199568">
    <property type="component" value="Unassembled WGS sequence"/>
</dbReference>
<evidence type="ECO:0000259" key="6">
    <source>
        <dbReference type="Pfam" id="PF01368"/>
    </source>
</evidence>
<organism evidence="9 10">
    <name type="scientific">Natronincola peptidivorans</name>
    <dbReference type="NCBI Taxonomy" id="426128"/>
    <lineage>
        <taxon>Bacteria</taxon>
        <taxon>Bacillati</taxon>
        <taxon>Bacillota</taxon>
        <taxon>Clostridia</taxon>
        <taxon>Peptostreptococcales</taxon>
        <taxon>Natronincolaceae</taxon>
        <taxon>Natronincola</taxon>
    </lineage>
</organism>
<keyword evidence="3" id="KW-0540">Nuclease</keyword>
<evidence type="ECO:0000256" key="5">
    <source>
        <dbReference type="ARBA" id="ARBA00022839"/>
    </source>
</evidence>
<comment type="similarity">
    <text evidence="1">Belongs to the RecJ family.</text>
</comment>
<evidence type="ECO:0000256" key="4">
    <source>
        <dbReference type="ARBA" id="ARBA00022801"/>
    </source>
</evidence>
<dbReference type="PANTHER" id="PTHR30255:SF2">
    <property type="entry name" value="SINGLE-STRANDED-DNA-SPECIFIC EXONUCLEASE RECJ"/>
    <property type="match status" value="1"/>
</dbReference>
<dbReference type="PANTHER" id="PTHR30255">
    <property type="entry name" value="SINGLE-STRANDED-DNA-SPECIFIC EXONUCLEASE RECJ"/>
    <property type="match status" value="1"/>
</dbReference>
<proteinExistence type="inferred from homology"/>
<evidence type="ECO:0000313" key="9">
    <source>
        <dbReference type="EMBL" id="SES73523.1"/>
    </source>
</evidence>
<keyword evidence="4" id="KW-0378">Hydrolase</keyword>
<reference evidence="9 10" key="1">
    <citation type="submission" date="2016-10" db="EMBL/GenBank/DDBJ databases">
        <authorList>
            <person name="de Groot N.N."/>
        </authorList>
    </citation>
    <scope>NUCLEOTIDE SEQUENCE [LARGE SCALE GENOMIC DNA]</scope>
    <source>
        <strain evidence="9 10">DSM 18979</strain>
    </source>
</reference>
<dbReference type="InterPro" id="IPR051673">
    <property type="entry name" value="SSDNA_exonuclease_RecJ"/>
</dbReference>
<dbReference type="InterPro" id="IPR003156">
    <property type="entry name" value="DHHA1_dom"/>
</dbReference>
<evidence type="ECO:0000259" key="7">
    <source>
        <dbReference type="Pfam" id="PF02272"/>
    </source>
</evidence>
<dbReference type="Pfam" id="PF17768">
    <property type="entry name" value="RecJ_OB"/>
    <property type="match status" value="1"/>
</dbReference>
<evidence type="ECO:0000256" key="3">
    <source>
        <dbReference type="ARBA" id="ARBA00022722"/>
    </source>
</evidence>
<feature type="domain" description="DDH" evidence="6">
    <location>
        <begin position="83"/>
        <end position="231"/>
    </location>
</feature>
<feature type="domain" description="RecJ OB" evidence="8">
    <location>
        <begin position="459"/>
        <end position="564"/>
    </location>
</feature>